<proteinExistence type="inferred from homology"/>
<dbReference type="NCBIfam" id="NF003764">
    <property type="entry name" value="PRK05355.1"/>
    <property type="match status" value="1"/>
</dbReference>
<protein>
    <recommendedName>
        <fullName evidence="11">Phosphoserine aminotransferase</fullName>
        <ecNumber evidence="11">2.6.1.52</ecNumber>
    </recommendedName>
    <alternativeName>
        <fullName evidence="11">Phosphohydroxythreonine aminotransferase</fullName>
        <shortName evidence="11">PSAT</shortName>
    </alternativeName>
</protein>
<evidence type="ECO:0000256" key="11">
    <source>
        <dbReference type="HAMAP-Rule" id="MF_00160"/>
    </source>
</evidence>
<comment type="similarity">
    <text evidence="3 11">Belongs to the class-V pyridoxal-phosphate-dependent aminotransferase family. SerC subfamily.</text>
</comment>
<dbReference type="OrthoDB" id="9809412at2"/>
<dbReference type="InterPro" id="IPR000192">
    <property type="entry name" value="Aminotrans_V_dom"/>
</dbReference>
<evidence type="ECO:0000256" key="5">
    <source>
        <dbReference type="ARBA" id="ARBA00022605"/>
    </source>
</evidence>
<sequence>MHARPYNFYAGPAVLPQEVLEQAQSEMNNYGATGLSLMEISHRSPIYDAIHNETQLLFKELLQLPDEYHVLFLPGGASLQFSMIPMNFLTPGKVANYILSGLWAEKAIEEACKVGDVYVSFSGKANNFTKMPSLQDIQVHTQMDAYLHITSNETVNGTQLHHFPVIQDVPLIADMSSDILSRPFDISKFAVIYAGAQKNLGPAGVTIVILREEALPQHTTSLPAMLDYRTYIKHNSLYNTPPVYPIYMVNLVLKWIKHSGGLNIMEKRNEEKARLIYDAIDQSGGFYKGLAHPASRSLMNITFKIWNDELEKRFIQEASTQQLVGLEGHRSVGHIRASVYNALPYKACQALAEFMKEFQKRYS</sequence>
<dbReference type="Gene3D" id="3.40.640.10">
    <property type="entry name" value="Type I PLP-dependent aspartate aminotransferase-like (Major domain)"/>
    <property type="match status" value="1"/>
</dbReference>
<feature type="domain" description="Aminotransferase class V" evidence="12">
    <location>
        <begin position="6"/>
        <end position="342"/>
    </location>
</feature>
<dbReference type="UniPathway" id="UPA00135">
    <property type="reaction ID" value="UER00197"/>
</dbReference>
<name>A0A3P3UC55_9BACL</name>
<dbReference type="InterPro" id="IPR015422">
    <property type="entry name" value="PyrdxlP-dep_Trfase_small"/>
</dbReference>
<comment type="function">
    <text evidence="1 11">Catalyzes the reversible conversion of 3-phosphohydroxypyruvate to phosphoserine and of 3-hydroxy-2-oxo-4-phosphonooxybutanoate to phosphohydroxythreonine.</text>
</comment>
<dbReference type="InterPro" id="IPR015424">
    <property type="entry name" value="PyrdxlP-dep_Trfase"/>
</dbReference>
<gene>
    <name evidence="11 13" type="primary">serC</name>
    <name evidence="13" type="ORF">EHV15_33270</name>
</gene>
<feature type="binding site" evidence="11">
    <location>
        <position position="103"/>
    </location>
    <ligand>
        <name>pyridoxal 5'-phosphate</name>
        <dbReference type="ChEBI" id="CHEBI:597326"/>
    </ligand>
</feature>
<evidence type="ECO:0000313" key="14">
    <source>
        <dbReference type="Proteomes" id="UP000267017"/>
    </source>
</evidence>
<evidence type="ECO:0000256" key="6">
    <source>
        <dbReference type="ARBA" id="ARBA00022679"/>
    </source>
</evidence>
<dbReference type="PANTHER" id="PTHR43247:SF1">
    <property type="entry name" value="PHOSPHOSERINE AMINOTRANSFERASE"/>
    <property type="match status" value="1"/>
</dbReference>
<evidence type="ECO:0000256" key="4">
    <source>
        <dbReference type="ARBA" id="ARBA00022576"/>
    </source>
</evidence>
<dbReference type="EC" id="2.6.1.52" evidence="11"/>
<keyword evidence="8 11" id="KW-0718">Serine biosynthesis</keyword>
<dbReference type="InterPro" id="IPR015421">
    <property type="entry name" value="PyrdxlP-dep_Trfase_major"/>
</dbReference>
<keyword evidence="11" id="KW-0963">Cytoplasm</keyword>
<keyword evidence="7 11" id="KW-0663">Pyridoxal phosphate</keyword>
<evidence type="ECO:0000256" key="10">
    <source>
        <dbReference type="ARBA" id="ARBA00049007"/>
    </source>
</evidence>
<accession>A0A3P3UC55</accession>
<dbReference type="PANTHER" id="PTHR43247">
    <property type="entry name" value="PHOSPHOSERINE AMINOTRANSFERASE"/>
    <property type="match status" value="1"/>
</dbReference>
<dbReference type="GO" id="GO:0004648">
    <property type="term" value="F:O-phospho-L-serine:2-oxoglutarate aminotransferase activity"/>
    <property type="evidence" value="ECO:0007669"/>
    <property type="project" value="UniProtKB-UniRule"/>
</dbReference>
<dbReference type="PIRSF" id="PIRSF000525">
    <property type="entry name" value="SerC"/>
    <property type="match status" value="1"/>
</dbReference>
<comment type="caution">
    <text evidence="11">Lacks conserved residue(s) required for the propagation of feature annotation.</text>
</comment>
<keyword evidence="14" id="KW-1185">Reference proteome</keyword>
<dbReference type="EMBL" id="RRCN01000001">
    <property type="protein sequence ID" value="RRJ67256.1"/>
    <property type="molecule type" value="Genomic_DNA"/>
</dbReference>
<dbReference type="Pfam" id="PF00266">
    <property type="entry name" value="Aminotran_5"/>
    <property type="match status" value="1"/>
</dbReference>
<comment type="subcellular location">
    <subcellularLocation>
        <location evidence="11">Cytoplasm</location>
    </subcellularLocation>
</comment>
<dbReference type="RefSeq" id="WP_128635035.1">
    <property type="nucleotide sequence ID" value="NZ_RRCN01000001.1"/>
</dbReference>
<dbReference type="FunFam" id="3.40.640.10:FF:000010">
    <property type="entry name" value="Phosphoserine aminotransferase"/>
    <property type="match status" value="1"/>
</dbReference>
<dbReference type="Proteomes" id="UP000267017">
    <property type="component" value="Unassembled WGS sequence"/>
</dbReference>
<feature type="binding site" evidence="11">
    <location>
        <position position="154"/>
    </location>
    <ligand>
        <name>pyridoxal 5'-phosphate</name>
        <dbReference type="ChEBI" id="CHEBI:597326"/>
    </ligand>
</feature>
<evidence type="ECO:0000256" key="1">
    <source>
        <dbReference type="ARBA" id="ARBA00003483"/>
    </source>
</evidence>
<comment type="caution">
    <text evidence="13">The sequence shown here is derived from an EMBL/GenBank/DDBJ whole genome shotgun (WGS) entry which is preliminary data.</text>
</comment>
<comment type="subunit">
    <text evidence="11">Homodimer.</text>
</comment>
<feature type="binding site" evidence="11">
    <location>
        <position position="174"/>
    </location>
    <ligand>
        <name>pyridoxal 5'-phosphate</name>
        <dbReference type="ChEBI" id="CHEBI:597326"/>
    </ligand>
</feature>
<dbReference type="SUPFAM" id="SSF53383">
    <property type="entry name" value="PLP-dependent transferases"/>
    <property type="match status" value="1"/>
</dbReference>
<dbReference type="GO" id="GO:0030170">
    <property type="term" value="F:pyridoxal phosphate binding"/>
    <property type="evidence" value="ECO:0007669"/>
    <property type="project" value="UniProtKB-UniRule"/>
</dbReference>
<evidence type="ECO:0000256" key="3">
    <source>
        <dbReference type="ARBA" id="ARBA00006904"/>
    </source>
</evidence>
<comment type="catalytic activity">
    <reaction evidence="9 11">
        <text>4-(phosphooxy)-L-threonine + 2-oxoglutarate = (R)-3-hydroxy-2-oxo-4-phosphooxybutanoate + L-glutamate</text>
        <dbReference type="Rhea" id="RHEA:16573"/>
        <dbReference type="ChEBI" id="CHEBI:16810"/>
        <dbReference type="ChEBI" id="CHEBI:29985"/>
        <dbReference type="ChEBI" id="CHEBI:58452"/>
        <dbReference type="ChEBI" id="CHEBI:58538"/>
        <dbReference type="EC" id="2.6.1.52"/>
    </reaction>
</comment>
<keyword evidence="5 11" id="KW-0028">Amino-acid biosynthesis</keyword>
<feature type="binding site" evidence="11">
    <location>
        <begin position="239"/>
        <end position="240"/>
    </location>
    <ligand>
        <name>pyridoxal 5'-phosphate</name>
        <dbReference type="ChEBI" id="CHEBI:597326"/>
    </ligand>
</feature>
<feature type="modified residue" description="N6-(pyridoxal phosphate)lysine" evidence="11">
    <location>
        <position position="198"/>
    </location>
</feature>
<organism evidence="13 14">
    <name type="scientific">Paenibacillus oralis</name>
    <dbReference type="NCBI Taxonomy" id="2490856"/>
    <lineage>
        <taxon>Bacteria</taxon>
        <taxon>Bacillati</taxon>
        <taxon>Bacillota</taxon>
        <taxon>Bacilli</taxon>
        <taxon>Bacillales</taxon>
        <taxon>Paenibacillaceae</taxon>
        <taxon>Paenibacillus</taxon>
    </lineage>
</organism>
<keyword evidence="6 11" id="KW-0808">Transferase</keyword>
<evidence type="ECO:0000259" key="12">
    <source>
        <dbReference type="Pfam" id="PF00266"/>
    </source>
</evidence>
<feature type="binding site" evidence="11">
    <location>
        <position position="43"/>
    </location>
    <ligand>
        <name>L-glutamate</name>
        <dbReference type="ChEBI" id="CHEBI:29985"/>
    </ligand>
</feature>
<comment type="cofactor">
    <cofactor evidence="11">
        <name>pyridoxal 5'-phosphate</name>
        <dbReference type="ChEBI" id="CHEBI:597326"/>
    </cofactor>
    <text evidence="11">Binds 1 pyridoxal phosphate per subunit.</text>
</comment>
<evidence type="ECO:0000256" key="8">
    <source>
        <dbReference type="ARBA" id="ARBA00023299"/>
    </source>
</evidence>
<evidence type="ECO:0000256" key="2">
    <source>
        <dbReference type="ARBA" id="ARBA00005099"/>
    </source>
</evidence>
<feature type="binding site" evidence="11">
    <location>
        <position position="197"/>
    </location>
    <ligand>
        <name>pyridoxal 5'-phosphate</name>
        <dbReference type="ChEBI" id="CHEBI:597326"/>
    </ligand>
</feature>
<reference evidence="13 14" key="1">
    <citation type="submission" date="2018-11" db="EMBL/GenBank/DDBJ databases">
        <title>Genome sequencing of Paenibacillus sp. KCOM 3021 (= ChDC PVNT-B20).</title>
        <authorList>
            <person name="Kook J.-K."/>
            <person name="Park S.-N."/>
            <person name="Lim Y.K."/>
        </authorList>
    </citation>
    <scope>NUCLEOTIDE SEQUENCE [LARGE SCALE GENOMIC DNA]</scope>
    <source>
        <strain evidence="13 14">KCOM 3021</strain>
    </source>
</reference>
<feature type="binding site" evidence="11">
    <location>
        <begin position="77"/>
        <end position="78"/>
    </location>
    <ligand>
        <name>pyridoxal 5'-phosphate</name>
        <dbReference type="ChEBI" id="CHEBI:597326"/>
    </ligand>
</feature>
<dbReference type="InterPro" id="IPR022278">
    <property type="entry name" value="Pser_aminoTfrase"/>
</dbReference>
<dbReference type="FunFam" id="3.90.1150.10:FF:000006">
    <property type="entry name" value="Phosphoserine aminotransferase"/>
    <property type="match status" value="1"/>
</dbReference>
<dbReference type="NCBIfam" id="TIGR01364">
    <property type="entry name" value="serC_1"/>
    <property type="match status" value="1"/>
</dbReference>
<dbReference type="HAMAP" id="MF_00160">
    <property type="entry name" value="SerC_aminotrans_5"/>
    <property type="match status" value="1"/>
</dbReference>
<dbReference type="GO" id="GO:0006564">
    <property type="term" value="P:L-serine biosynthetic process"/>
    <property type="evidence" value="ECO:0007669"/>
    <property type="project" value="UniProtKB-UniRule"/>
</dbReference>
<dbReference type="GO" id="GO:0005737">
    <property type="term" value="C:cytoplasm"/>
    <property type="evidence" value="ECO:0007669"/>
    <property type="project" value="UniProtKB-SubCell"/>
</dbReference>
<evidence type="ECO:0000313" key="13">
    <source>
        <dbReference type="EMBL" id="RRJ67256.1"/>
    </source>
</evidence>
<comment type="catalytic activity">
    <reaction evidence="10 11">
        <text>O-phospho-L-serine + 2-oxoglutarate = 3-phosphooxypyruvate + L-glutamate</text>
        <dbReference type="Rhea" id="RHEA:14329"/>
        <dbReference type="ChEBI" id="CHEBI:16810"/>
        <dbReference type="ChEBI" id="CHEBI:18110"/>
        <dbReference type="ChEBI" id="CHEBI:29985"/>
        <dbReference type="ChEBI" id="CHEBI:57524"/>
        <dbReference type="EC" id="2.6.1.52"/>
    </reaction>
</comment>
<comment type="pathway">
    <text evidence="2 11">Amino-acid biosynthesis; L-serine biosynthesis; L-serine from 3-phospho-D-glycerate: step 2/3.</text>
</comment>
<evidence type="ECO:0000256" key="7">
    <source>
        <dbReference type="ARBA" id="ARBA00022898"/>
    </source>
</evidence>
<dbReference type="AlphaFoldDB" id="A0A3P3UC55"/>
<dbReference type="Gene3D" id="3.90.1150.10">
    <property type="entry name" value="Aspartate Aminotransferase, domain 1"/>
    <property type="match status" value="1"/>
</dbReference>
<keyword evidence="4 11" id="KW-0032">Aminotransferase</keyword>
<evidence type="ECO:0000256" key="9">
    <source>
        <dbReference type="ARBA" id="ARBA00047630"/>
    </source>
</evidence>